<reference evidence="1" key="1">
    <citation type="submission" date="2018-05" db="EMBL/GenBank/DDBJ databases">
        <authorList>
            <person name="Lanie J.A."/>
            <person name="Ng W.-L."/>
            <person name="Kazmierczak K.M."/>
            <person name="Andrzejewski T.M."/>
            <person name="Davidsen T.M."/>
            <person name="Wayne K.J."/>
            <person name="Tettelin H."/>
            <person name="Glass J.I."/>
            <person name="Rusch D."/>
            <person name="Podicherti R."/>
            <person name="Tsui H.-C.T."/>
            <person name="Winkler M.E."/>
        </authorList>
    </citation>
    <scope>NUCLEOTIDE SEQUENCE</scope>
</reference>
<dbReference type="AlphaFoldDB" id="A0A382IC00"/>
<sequence>MAVPKTLGIETEYGIAHRGVDSPNPISASSLLINAYLSRSAEPGCGPGAPRVGWDFVDESPSLDLRGFTALDSIAPEIETHMVNAVLTNGARYYVDHAHPELSTPECADPLSIVLQDRAAEYILVESMEAANAVLPDGQELVVYKNNSDGKGNSYGCHENYLMDRATPFSRIVQHATTHFVTRQIFTGAGKVGCELPFRDREHVPFQLTQRADFFEEEIGLETTLKRPIINTRDEPH</sequence>
<name>A0A382IC00_9ZZZZ</name>
<evidence type="ECO:0000313" key="1">
    <source>
        <dbReference type="EMBL" id="SVB96895.1"/>
    </source>
</evidence>
<dbReference type="PANTHER" id="PTHR42307:SF2">
    <property type="entry name" value="PUP DEAMIDASE_DEPUPYLASE"/>
    <property type="match status" value="1"/>
</dbReference>
<dbReference type="PANTHER" id="PTHR42307">
    <property type="entry name" value="PUP DEAMIDASE/DEPUPYLASE"/>
    <property type="match status" value="1"/>
</dbReference>
<dbReference type="Pfam" id="PF03136">
    <property type="entry name" value="Pup_ligase"/>
    <property type="match status" value="1"/>
</dbReference>
<dbReference type="GO" id="GO:0070490">
    <property type="term" value="P:protein pupylation"/>
    <property type="evidence" value="ECO:0007669"/>
    <property type="project" value="TreeGrafter"/>
</dbReference>
<organism evidence="1">
    <name type="scientific">marine metagenome</name>
    <dbReference type="NCBI Taxonomy" id="408172"/>
    <lineage>
        <taxon>unclassified sequences</taxon>
        <taxon>metagenomes</taxon>
        <taxon>ecological metagenomes</taxon>
    </lineage>
</organism>
<dbReference type="GO" id="GO:0010498">
    <property type="term" value="P:proteasomal protein catabolic process"/>
    <property type="evidence" value="ECO:0007669"/>
    <property type="project" value="InterPro"/>
</dbReference>
<protein>
    <recommendedName>
        <fullName evidence="2">Proteasome accessory factor PafA2</fullName>
    </recommendedName>
</protein>
<dbReference type="InterPro" id="IPR004347">
    <property type="entry name" value="Pup_ligase/deamidase"/>
</dbReference>
<dbReference type="GO" id="GO:0005524">
    <property type="term" value="F:ATP binding"/>
    <property type="evidence" value="ECO:0007669"/>
    <property type="project" value="TreeGrafter"/>
</dbReference>
<evidence type="ECO:0008006" key="2">
    <source>
        <dbReference type="Google" id="ProtNLM"/>
    </source>
</evidence>
<dbReference type="GO" id="GO:0016811">
    <property type="term" value="F:hydrolase activity, acting on carbon-nitrogen (but not peptide) bonds, in linear amides"/>
    <property type="evidence" value="ECO:0007669"/>
    <property type="project" value="TreeGrafter"/>
</dbReference>
<dbReference type="GO" id="GO:0008233">
    <property type="term" value="F:peptidase activity"/>
    <property type="evidence" value="ECO:0007669"/>
    <property type="project" value="TreeGrafter"/>
</dbReference>
<dbReference type="GO" id="GO:0019941">
    <property type="term" value="P:modification-dependent protein catabolic process"/>
    <property type="evidence" value="ECO:0007669"/>
    <property type="project" value="InterPro"/>
</dbReference>
<proteinExistence type="predicted"/>
<dbReference type="EMBL" id="UINC01066316">
    <property type="protein sequence ID" value="SVB96895.1"/>
    <property type="molecule type" value="Genomic_DNA"/>
</dbReference>
<gene>
    <name evidence="1" type="ORF">METZ01_LOCUS249749</name>
</gene>
<feature type="non-terminal residue" evidence="1">
    <location>
        <position position="237"/>
    </location>
</feature>
<accession>A0A382IC00</accession>